<dbReference type="RefSeq" id="WP_229537052.1">
    <property type="nucleotide sequence ID" value="NZ_JAJHJB010000051.1"/>
</dbReference>
<sequence>MKMASASNCMIKVYTSNSTLELAEVRFNRYMLIDYNGNEYMILDYFGQKSLYKLHHDERERMGIIYIDAIDKIDSDKQ</sequence>
<name>A0ABS8I0Y7_9FIRM</name>
<reference evidence="1" key="1">
    <citation type="submission" date="2021-11" db="EMBL/GenBank/DDBJ databases">
        <title>Description of a new species Pelosinus isolated from the bottom sediments of Lake Baikal.</title>
        <authorList>
            <person name="Zakharyuk A."/>
        </authorList>
    </citation>
    <scope>NUCLEOTIDE SEQUENCE</scope>
    <source>
        <strain evidence="1">Bkl1</strain>
    </source>
</reference>
<gene>
    <name evidence="1" type="ORF">LMF89_22785</name>
</gene>
<dbReference type="EMBL" id="JAJHJB010000051">
    <property type="protein sequence ID" value="MCC5468167.1"/>
    <property type="molecule type" value="Genomic_DNA"/>
</dbReference>
<organism evidence="1 2">
    <name type="scientific">Pelosinus baikalensis</name>
    <dbReference type="NCBI Taxonomy" id="2892015"/>
    <lineage>
        <taxon>Bacteria</taxon>
        <taxon>Bacillati</taxon>
        <taxon>Bacillota</taxon>
        <taxon>Negativicutes</taxon>
        <taxon>Selenomonadales</taxon>
        <taxon>Sporomusaceae</taxon>
        <taxon>Pelosinus</taxon>
    </lineage>
</organism>
<protein>
    <submittedName>
        <fullName evidence="1">Uncharacterized protein</fullName>
    </submittedName>
</protein>
<keyword evidence="2" id="KW-1185">Reference proteome</keyword>
<comment type="caution">
    <text evidence="1">The sequence shown here is derived from an EMBL/GenBank/DDBJ whole genome shotgun (WGS) entry which is preliminary data.</text>
</comment>
<evidence type="ECO:0000313" key="1">
    <source>
        <dbReference type="EMBL" id="MCC5468167.1"/>
    </source>
</evidence>
<evidence type="ECO:0000313" key="2">
    <source>
        <dbReference type="Proteomes" id="UP001165492"/>
    </source>
</evidence>
<accession>A0ABS8I0Y7</accession>
<dbReference type="Proteomes" id="UP001165492">
    <property type="component" value="Unassembled WGS sequence"/>
</dbReference>
<proteinExistence type="predicted"/>